<dbReference type="RefSeq" id="WP_005858836.1">
    <property type="nucleotide sequence ID" value="NZ_AAYA01000006.1"/>
</dbReference>
<accession>A3K3F2</accession>
<dbReference type="eggNOG" id="COG3706">
    <property type="taxonomic scope" value="Bacteria"/>
</dbReference>
<evidence type="ECO:0000256" key="1">
    <source>
        <dbReference type="ARBA" id="ARBA00012528"/>
    </source>
</evidence>
<dbReference type="SUPFAM" id="SSF55785">
    <property type="entry name" value="PYP-like sensor domain (PAS domain)"/>
    <property type="match status" value="1"/>
</dbReference>
<dbReference type="Gene3D" id="3.30.450.40">
    <property type="match status" value="1"/>
</dbReference>
<dbReference type="NCBIfam" id="TIGR00229">
    <property type="entry name" value="sensory_box"/>
    <property type="match status" value="1"/>
</dbReference>
<feature type="domain" description="GGDEF" evidence="4">
    <location>
        <begin position="327"/>
        <end position="459"/>
    </location>
</feature>
<evidence type="ECO:0000259" key="3">
    <source>
        <dbReference type="PROSITE" id="PS50112"/>
    </source>
</evidence>
<dbReference type="SMART" id="SM00267">
    <property type="entry name" value="GGDEF"/>
    <property type="match status" value="1"/>
</dbReference>
<dbReference type="InterPro" id="IPR035965">
    <property type="entry name" value="PAS-like_dom_sf"/>
</dbReference>
<dbReference type="SUPFAM" id="SSF55781">
    <property type="entry name" value="GAF domain-like"/>
    <property type="match status" value="1"/>
</dbReference>
<dbReference type="PROSITE" id="PS50887">
    <property type="entry name" value="GGDEF"/>
    <property type="match status" value="1"/>
</dbReference>
<dbReference type="InterPro" id="IPR043128">
    <property type="entry name" value="Rev_trsase/Diguanyl_cyclase"/>
</dbReference>
<dbReference type="InterPro" id="IPR000160">
    <property type="entry name" value="GGDEF_dom"/>
</dbReference>
<keyword evidence="6" id="KW-1185">Reference proteome</keyword>
<evidence type="ECO:0000313" key="6">
    <source>
        <dbReference type="Proteomes" id="UP000005713"/>
    </source>
</evidence>
<dbReference type="EMBL" id="AAYA01000006">
    <property type="protein sequence ID" value="EBA08066.1"/>
    <property type="molecule type" value="Genomic_DNA"/>
</dbReference>
<dbReference type="OrthoDB" id="9812260at2"/>
<dbReference type="Gene3D" id="3.30.70.270">
    <property type="match status" value="1"/>
</dbReference>
<dbReference type="FunFam" id="3.30.70.270:FF:000001">
    <property type="entry name" value="Diguanylate cyclase domain protein"/>
    <property type="match status" value="1"/>
</dbReference>
<dbReference type="SUPFAM" id="SSF55073">
    <property type="entry name" value="Nucleotide cyclase"/>
    <property type="match status" value="1"/>
</dbReference>
<dbReference type="Proteomes" id="UP000005713">
    <property type="component" value="Unassembled WGS sequence"/>
</dbReference>
<dbReference type="PROSITE" id="PS50112">
    <property type="entry name" value="PAS"/>
    <property type="match status" value="1"/>
</dbReference>
<feature type="domain" description="PAS" evidence="3">
    <location>
        <begin position="15"/>
        <end position="59"/>
    </location>
</feature>
<dbReference type="NCBIfam" id="TIGR00254">
    <property type="entry name" value="GGDEF"/>
    <property type="match status" value="1"/>
</dbReference>
<dbReference type="SMART" id="SM00091">
    <property type="entry name" value="PAS"/>
    <property type="match status" value="1"/>
</dbReference>
<dbReference type="EC" id="2.7.7.65" evidence="1"/>
<sequence length="487" mass="53540">MKPMNMPVPMERPPGTDLVQAVFQVCHDAVVFTDSAGRVQWCNRPFERLTGYRRAELIGGTLDRIYAEQEDFGVTHPLSGPRMISADHRIITNYLRRDGSLIEAETSGWSFLSTEGAILGHIRIFEDYTATNRLVRVKDKLFDAATDQATSPGEKVDAMISLACEFLHMPVGLVGLVRDSNLLVHKAKSTLAPIPIGTLFPLEESDCRIALAGDVPFETHSTEMAQKHPLLPDIGLRTYIGVPLVVGGERIGTLSFLNPLSRAGFTSAERQLISDFARFAAQQLAQERQIAALERAATQDWLTGAGSSRQFRHDIENVFRTVRRNDAQASLILIDVDHFKSINDAYGHDMGDRVLTNVARSLETVIGANRRLYRVGGEEFAVILPGSCADSAAIMAEQMRQRLAEAPDLASDMPSVTASFGVAELDPDITSQDAWVKCADIALYASKNNGRNQVTSNGSIAGVALPDELWREVQKKHAKTRKQSITI</sequence>
<dbReference type="CDD" id="cd00130">
    <property type="entry name" value="PAS"/>
    <property type="match status" value="1"/>
</dbReference>
<evidence type="ECO:0000256" key="2">
    <source>
        <dbReference type="ARBA" id="ARBA00034247"/>
    </source>
</evidence>
<comment type="catalytic activity">
    <reaction evidence="2">
        <text>2 GTP = 3',3'-c-di-GMP + 2 diphosphate</text>
        <dbReference type="Rhea" id="RHEA:24898"/>
        <dbReference type="ChEBI" id="CHEBI:33019"/>
        <dbReference type="ChEBI" id="CHEBI:37565"/>
        <dbReference type="ChEBI" id="CHEBI:58805"/>
        <dbReference type="EC" id="2.7.7.65"/>
    </reaction>
</comment>
<evidence type="ECO:0000313" key="5">
    <source>
        <dbReference type="EMBL" id="EBA08066.1"/>
    </source>
</evidence>
<dbReference type="GO" id="GO:0043709">
    <property type="term" value="P:cell adhesion involved in single-species biofilm formation"/>
    <property type="evidence" value="ECO:0007669"/>
    <property type="project" value="TreeGrafter"/>
</dbReference>
<dbReference type="Gene3D" id="3.30.450.20">
    <property type="entry name" value="PAS domain"/>
    <property type="match status" value="1"/>
</dbReference>
<dbReference type="InterPro" id="IPR003018">
    <property type="entry name" value="GAF"/>
</dbReference>
<dbReference type="InterPro" id="IPR050469">
    <property type="entry name" value="Diguanylate_Cyclase"/>
</dbReference>
<organism evidence="5 6">
    <name type="scientific">Sagittula stellata (strain ATCC 700073 / DSM 11524 / E-37)</name>
    <dbReference type="NCBI Taxonomy" id="388399"/>
    <lineage>
        <taxon>Bacteria</taxon>
        <taxon>Pseudomonadati</taxon>
        <taxon>Pseudomonadota</taxon>
        <taxon>Alphaproteobacteria</taxon>
        <taxon>Rhodobacterales</taxon>
        <taxon>Roseobacteraceae</taxon>
        <taxon>Sagittula</taxon>
    </lineage>
</organism>
<dbReference type="PANTHER" id="PTHR45138:SF9">
    <property type="entry name" value="DIGUANYLATE CYCLASE DGCM-RELATED"/>
    <property type="match status" value="1"/>
</dbReference>
<dbReference type="AlphaFoldDB" id="A3K3F2"/>
<name>A3K3F2_SAGS3</name>
<protein>
    <recommendedName>
        <fullName evidence="1">diguanylate cyclase</fullName>
        <ecNumber evidence="1">2.7.7.65</ecNumber>
    </recommendedName>
</protein>
<dbReference type="InterPro" id="IPR029016">
    <property type="entry name" value="GAF-like_dom_sf"/>
</dbReference>
<dbReference type="GO" id="GO:0005886">
    <property type="term" value="C:plasma membrane"/>
    <property type="evidence" value="ECO:0007669"/>
    <property type="project" value="TreeGrafter"/>
</dbReference>
<dbReference type="Pfam" id="PF01590">
    <property type="entry name" value="GAF"/>
    <property type="match status" value="1"/>
</dbReference>
<dbReference type="Pfam" id="PF13426">
    <property type="entry name" value="PAS_9"/>
    <property type="match status" value="1"/>
</dbReference>
<reference evidence="5 6" key="1">
    <citation type="submission" date="2006-06" db="EMBL/GenBank/DDBJ databases">
        <authorList>
            <person name="Moran M.A."/>
            <person name="Ferriera S."/>
            <person name="Johnson J."/>
            <person name="Kravitz S."/>
            <person name="Beeson K."/>
            <person name="Sutton G."/>
            <person name="Rogers Y.-H."/>
            <person name="Friedman R."/>
            <person name="Frazier M."/>
            <person name="Venter J.C."/>
        </authorList>
    </citation>
    <scope>NUCLEOTIDE SEQUENCE [LARGE SCALE GENOMIC DNA]</scope>
    <source>
        <strain evidence="5 6">E-37</strain>
    </source>
</reference>
<dbReference type="InterPro" id="IPR000014">
    <property type="entry name" value="PAS"/>
</dbReference>
<comment type="caution">
    <text evidence="5">The sequence shown here is derived from an EMBL/GenBank/DDBJ whole genome shotgun (WGS) entry which is preliminary data.</text>
</comment>
<proteinExistence type="predicted"/>
<dbReference type="CDD" id="cd01949">
    <property type="entry name" value="GGDEF"/>
    <property type="match status" value="1"/>
</dbReference>
<dbReference type="Pfam" id="PF00990">
    <property type="entry name" value="GGDEF"/>
    <property type="match status" value="1"/>
</dbReference>
<evidence type="ECO:0000259" key="4">
    <source>
        <dbReference type="PROSITE" id="PS50887"/>
    </source>
</evidence>
<dbReference type="InterPro" id="IPR029787">
    <property type="entry name" value="Nucleotide_cyclase"/>
</dbReference>
<dbReference type="SMART" id="SM00065">
    <property type="entry name" value="GAF"/>
    <property type="match status" value="1"/>
</dbReference>
<dbReference type="GO" id="GO:0052621">
    <property type="term" value="F:diguanylate cyclase activity"/>
    <property type="evidence" value="ECO:0007669"/>
    <property type="project" value="UniProtKB-EC"/>
</dbReference>
<dbReference type="PANTHER" id="PTHR45138">
    <property type="entry name" value="REGULATORY COMPONENTS OF SENSORY TRANSDUCTION SYSTEM"/>
    <property type="match status" value="1"/>
</dbReference>
<dbReference type="GO" id="GO:1902201">
    <property type="term" value="P:negative regulation of bacterial-type flagellum-dependent cell motility"/>
    <property type="evidence" value="ECO:0007669"/>
    <property type="project" value="TreeGrafter"/>
</dbReference>
<gene>
    <name evidence="5" type="ORF">SSE37_10999</name>
</gene>